<keyword evidence="1" id="KW-1133">Transmembrane helix</keyword>
<evidence type="ECO:0000259" key="2">
    <source>
        <dbReference type="PROSITE" id="PS50887"/>
    </source>
</evidence>
<evidence type="ECO:0000313" key="4">
    <source>
        <dbReference type="Proteomes" id="UP000283003"/>
    </source>
</evidence>
<dbReference type="SMART" id="SM00267">
    <property type="entry name" value="GGDEF"/>
    <property type="match status" value="1"/>
</dbReference>
<dbReference type="RefSeq" id="WP_127613141.1">
    <property type="nucleotide sequence ID" value="NZ_RXOL01000005.1"/>
</dbReference>
<dbReference type="Proteomes" id="UP000283003">
    <property type="component" value="Unassembled WGS sequence"/>
</dbReference>
<gene>
    <name evidence="3" type="ORF">EKN06_11905</name>
</gene>
<dbReference type="InterPro" id="IPR029787">
    <property type="entry name" value="Nucleotide_cyclase"/>
</dbReference>
<dbReference type="NCBIfam" id="TIGR00254">
    <property type="entry name" value="GGDEF"/>
    <property type="match status" value="1"/>
</dbReference>
<dbReference type="AlphaFoldDB" id="A0A437GVW1"/>
<accession>A0A437GVW1</accession>
<sequence length="296" mass="31098">MKQSKYISQRIVASAPDLPSGIGSHIRPANVAIIAGTTFVLLSLLAMTGAIPAMVSSVCLMAAALLIRWNSGQFAGRLASMIGVATIILTSVANDARLIDMISIGAVLLASAEWMGSLRRSFEAEKAAADFDALTGAVSNYAVRRILNSELIQARQGTRQIALLFLDLDNFKSVNDLEGHAAGDALLKSLVARISEVIGASNIIARLGGDEFLILLKDVDGQGDIQLTGLELGRTVSCVRPGLTASIGGLVIDRDSKQELDSILSEADSLMYAVKRSGKASLKIAGYDATELVLAA</sequence>
<dbReference type="Pfam" id="PF00990">
    <property type="entry name" value="GGDEF"/>
    <property type="match status" value="1"/>
</dbReference>
<dbReference type="CDD" id="cd01949">
    <property type="entry name" value="GGDEF"/>
    <property type="match status" value="1"/>
</dbReference>
<dbReference type="InterPro" id="IPR000160">
    <property type="entry name" value="GGDEF_dom"/>
</dbReference>
<keyword evidence="4" id="KW-1185">Reference proteome</keyword>
<dbReference type="EMBL" id="RXOL01000005">
    <property type="protein sequence ID" value="RVQ66039.1"/>
    <property type="molecule type" value="Genomic_DNA"/>
</dbReference>
<keyword evidence="1" id="KW-0472">Membrane</keyword>
<dbReference type="SUPFAM" id="SSF55073">
    <property type="entry name" value="Nucleotide cyclase"/>
    <property type="match status" value="1"/>
</dbReference>
<feature type="transmembrane region" description="Helical" evidence="1">
    <location>
        <begin position="39"/>
        <end position="67"/>
    </location>
</feature>
<reference evidence="3 4" key="1">
    <citation type="submission" date="2018-12" db="EMBL/GenBank/DDBJ databases">
        <title>Croceicoccus ponticola sp. nov., a lipolytic bacterium isolated from seawater.</title>
        <authorList>
            <person name="Yoon J.-H."/>
        </authorList>
    </citation>
    <scope>NUCLEOTIDE SEQUENCE [LARGE SCALE GENOMIC DNA]</scope>
    <source>
        <strain evidence="3 4">GM-16</strain>
    </source>
</reference>
<evidence type="ECO:0000313" key="3">
    <source>
        <dbReference type="EMBL" id="RVQ66039.1"/>
    </source>
</evidence>
<protein>
    <submittedName>
        <fullName evidence="3">GGDEF domain-containing protein</fullName>
    </submittedName>
</protein>
<dbReference type="PANTHER" id="PTHR46663:SF2">
    <property type="entry name" value="GGDEF DOMAIN-CONTAINING PROTEIN"/>
    <property type="match status" value="1"/>
</dbReference>
<dbReference type="PANTHER" id="PTHR46663">
    <property type="entry name" value="DIGUANYLATE CYCLASE DGCT-RELATED"/>
    <property type="match status" value="1"/>
</dbReference>
<feature type="domain" description="GGDEF" evidence="2">
    <location>
        <begin position="159"/>
        <end position="287"/>
    </location>
</feature>
<dbReference type="InterPro" id="IPR043128">
    <property type="entry name" value="Rev_trsase/Diguanyl_cyclase"/>
</dbReference>
<organism evidence="3 4">
    <name type="scientific">Croceicoccus ponticola</name>
    <dbReference type="NCBI Taxonomy" id="2217664"/>
    <lineage>
        <taxon>Bacteria</taxon>
        <taxon>Pseudomonadati</taxon>
        <taxon>Pseudomonadota</taxon>
        <taxon>Alphaproteobacteria</taxon>
        <taxon>Sphingomonadales</taxon>
        <taxon>Erythrobacteraceae</taxon>
        <taxon>Croceicoccus</taxon>
    </lineage>
</organism>
<feature type="transmembrane region" description="Helical" evidence="1">
    <location>
        <begin position="74"/>
        <end position="92"/>
    </location>
</feature>
<name>A0A437GVW1_9SPHN</name>
<evidence type="ECO:0000256" key="1">
    <source>
        <dbReference type="SAM" id="Phobius"/>
    </source>
</evidence>
<dbReference type="PROSITE" id="PS50887">
    <property type="entry name" value="GGDEF"/>
    <property type="match status" value="1"/>
</dbReference>
<dbReference type="InterPro" id="IPR052163">
    <property type="entry name" value="DGC-Regulatory_Protein"/>
</dbReference>
<keyword evidence="1" id="KW-0812">Transmembrane</keyword>
<dbReference type="OrthoDB" id="9812260at2"/>
<proteinExistence type="predicted"/>
<dbReference type="Gene3D" id="3.30.70.270">
    <property type="match status" value="1"/>
</dbReference>
<comment type="caution">
    <text evidence="3">The sequence shown here is derived from an EMBL/GenBank/DDBJ whole genome shotgun (WGS) entry which is preliminary data.</text>
</comment>